<evidence type="ECO:0000259" key="7">
    <source>
        <dbReference type="PROSITE" id="PS50850"/>
    </source>
</evidence>
<keyword evidence="9" id="KW-1185">Reference proteome</keyword>
<dbReference type="PROSITE" id="PS50850">
    <property type="entry name" value="MFS"/>
    <property type="match status" value="1"/>
</dbReference>
<evidence type="ECO:0000256" key="5">
    <source>
        <dbReference type="SAM" id="MobiDB-lite"/>
    </source>
</evidence>
<accession>A0A0H2RGH5</accession>
<feature type="region of interest" description="Disordered" evidence="5">
    <location>
        <begin position="1"/>
        <end position="27"/>
    </location>
</feature>
<protein>
    <submittedName>
        <fullName evidence="8">MFS general substrate transporter</fullName>
    </submittedName>
</protein>
<keyword evidence="2 6" id="KW-0812">Transmembrane</keyword>
<feature type="domain" description="Major facilitator superfamily (MFS) profile" evidence="7">
    <location>
        <begin position="58"/>
        <end position="523"/>
    </location>
</feature>
<dbReference type="Pfam" id="PF07690">
    <property type="entry name" value="MFS_1"/>
    <property type="match status" value="1"/>
</dbReference>
<gene>
    <name evidence="8" type="ORF">SCHPADRAFT_944257</name>
</gene>
<evidence type="ECO:0000313" key="9">
    <source>
        <dbReference type="Proteomes" id="UP000053477"/>
    </source>
</evidence>
<name>A0A0H2RGH5_9AGAM</name>
<evidence type="ECO:0000256" key="1">
    <source>
        <dbReference type="ARBA" id="ARBA00004141"/>
    </source>
</evidence>
<dbReference type="PANTHER" id="PTHR23502:SF5">
    <property type="entry name" value="QUINIDINE RESISTANCE PROTEIN 3"/>
    <property type="match status" value="1"/>
</dbReference>
<dbReference type="InterPro" id="IPR036259">
    <property type="entry name" value="MFS_trans_sf"/>
</dbReference>
<organism evidence="8 9">
    <name type="scientific">Schizopora paradoxa</name>
    <dbReference type="NCBI Taxonomy" id="27342"/>
    <lineage>
        <taxon>Eukaryota</taxon>
        <taxon>Fungi</taxon>
        <taxon>Dikarya</taxon>
        <taxon>Basidiomycota</taxon>
        <taxon>Agaricomycotina</taxon>
        <taxon>Agaricomycetes</taxon>
        <taxon>Hymenochaetales</taxon>
        <taxon>Schizoporaceae</taxon>
        <taxon>Schizopora</taxon>
    </lineage>
</organism>
<feature type="transmembrane region" description="Helical" evidence="6">
    <location>
        <begin position="360"/>
        <end position="385"/>
    </location>
</feature>
<dbReference type="Gene3D" id="1.20.1250.20">
    <property type="entry name" value="MFS general substrate transporter like domains"/>
    <property type="match status" value="1"/>
</dbReference>
<evidence type="ECO:0000256" key="3">
    <source>
        <dbReference type="ARBA" id="ARBA00022989"/>
    </source>
</evidence>
<dbReference type="OrthoDB" id="2585655at2759"/>
<feature type="transmembrane region" description="Helical" evidence="6">
    <location>
        <begin position="96"/>
        <end position="118"/>
    </location>
</feature>
<dbReference type="InterPro" id="IPR011701">
    <property type="entry name" value="MFS"/>
</dbReference>
<reference evidence="8 9" key="1">
    <citation type="submission" date="2015-04" db="EMBL/GenBank/DDBJ databases">
        <title>Complete genome sequence of Schizopora paradoxa KUC8140, a cosmopolitan wood degrader in East Asia.</title>
        <authorList>
            <consortium name="DOE Joint Genome Institute"/>
            <person name="Min B."/>
            <person name="Park H."/>
            <person name="Jang Y."/>
            <person name="Kim J.-J."/>
            <person name="Kim K.H."/>
            <person name="Pangilinan J."/>
            <person name="Lipzen A."/>
            <person name="Riley R."/>
            <person name="Grigoriev I.V."/>
            <person name="Spatafora J.W."/>
            <person name="Choi I.-G."/>
        </authorList>
    </citation>
    <scope>NUCLEOTIDE SEQUENCE [LARGE SCALE GENOMIC DNA]</scope>
    <source>
        <strain evidence="8 9">KUC8140</strain>
    </source>
</reference>
<dbReference type="GO" id="GO:0005886">
    <property type="term" value="C:plasma membrane"/>
    <property type="evidence" value="ECO:0007669"/>
    <property type="project" value="TreeGrafter"/>
</dbReference>
<dbReference type="EMBL" id="KQ086082">
    <property type="protein sequence ID" value="KLO08653.1"/>
    <property type="molecule type" value="Genomic_DNA"/>
</dbReference>
<feature type="transmembrane region" description="Helical" evidence="6">
    <location>
        <begin position="58"/>
        <end position="76"/>
    </location>
</feature>
<sequence length="540" mass="58868">MSDIEANADLPVVAHDDSVNSEVKESSESAASVAVGDIEHMPVRDDPRAWSRTRKNTILAIVASAAMIATLGANIYNPAINEIKEDLHTTDADIALTLSVFIFVQGAAPLFWSAVSEIKGRKIVYLTSELTFVVGCIIVATAKSIAVVISMRCLQAFGASAVLSIGAATLADIYEPHERGTMMGIYYAAPLLGPSLGPLLGGVLTQIFSWRATFYFLAIFGGVSLTTFVFFKDTFRRERSLAYQAALKRALYQSQKKGTNDNASQASCAENDKQPCNNEKTTSEATYTTKQDIHSVRELPKFNKVKLSLRDVNPLTPLLQILKRTNNIVILFASGFMFAFSYCIAYTCSRTFSSKYHYDALQIGLVLLSFGIGCVSGSILGGRWSDRTLRKLKAANGGQSSAEMRLQSTMPAMLFMPLSSIAYGWLCEKHIHVAAVCAALFLCGFFSIWIYSSTLAYIVDANTGRSSTAVASNSCFRGIYGFIIAEIAAPVQNAIGDGGLYTIWAGLMVITEILILLVWWKGAQWRERAIAKEALRQGRL</sequence>
<keyword evidence="4 6" id="KW-0472">Membrane</keyword>
<feature type="transmembrane region" description="Helical" evidence="6">
    <location>
        <begin position="501"/>
        <end position="520"/>
    </location>
</feature>
<evidence type="ECO:0000313" key="8">
    <source>
        <dbReference type="EMBL" id="KLO08653.1"/>
    </source>
</evidence>
<keyword evidence="3 6" id="KW-1133">Transmembrane helix</keyword>
<feature type="transmembrane region" description="Helical" evidence="6">
    <location>
        <begin position="328"/>
        <end position="348"/>
    </location>
</feature>
<dbReference type="STRING" id="27342.A0A0H2RGH5"/>
<dbReference type="Gene3D" id="1.20.1720.10">
    <property type="entry name" value="Multidrug resistance protein D"/>
    <property type="match status" value="1"/>
</dbReference>
<proteinExistence type="predicted"/>
<feature type="transmembrane region" description="Helical" evidence="6">
    <location>
        <begin position="130"/>
        <end position="150"/>
    </location>
</feature>
<dbReference type="SUPFAM" id="SSF103473">
    <property type="entry name" value="MFS general substrate transporter"/>
    <property type="match status" value="1"/>
</dbReference>
<feature type="transmembrane region" description="Helical" evidence="6">
    <location>
        <begin position="156"/>
        <end position="174"/>
    </location>
</feature>
<comment type="subcellular location">
    <subcellularLocation>
        <location evidence="1">Membrane</location>
        <topology evidence="1">Multi-pass membrane protein</topology>
    </subcellularLocation>
</comment>
<evidence type="ECO:0000256" key="2">
    <source>
        <dbReference type="ARBA" id="ARBA00022692"/>
    </source>
</evidence>
<feature type="transmembrane region" description="Helical" evidence="6">
    <location>
        <begin position="214"/>
        <end position="231"/>
    </location>
</feature>
<feature type="compositionally biased region" description="Basic and acidic residues" evidence="5">
    <location>
        <begin position="14"/>
        <end position="27"/>
    </location>
</feature>
<dbReference type="AlphaFoldDB" id="A0A0H2RGH5"/>
<feature type="region of interest" description="Disordered" evidence="5">
    <location>
        <begin position="258"/>
        <end position="283"/>
    </location>
</feature>
<feature type="transmembrane region" description="Helical" evidence="6">
    <location>
        <begin position="186"/>
        <end position="208"/>
    </location>
</feature>
<dbReference type="Proteomes" id="UP000053477">
    <property type="component" value="Unassembled WGS sequence"/>
</dbReference>
<evidence type="ECO:0000256" key="4">
    <source>
        <dbReference type="ARBA" id="ARBA00023136"/>
    </source>
</evidence>
<dbReference type="GO" id="GO:0022857">
    <property type="term" value="F:transmembrane transporter activity"/>
    <property type="evidence" value="ECO:0007669"/>
    <property type="project" value="InterPro"/>
</dbReference>
<dbReference type="InterPro" id="IPR020846">
    <property type="entry name" value="MFS_dom"/>
</dbReference>
<dbReference type="PANTHER" id="PTHR23502">
    <property type="entry name" value="MAJOR FACILITATOR SUPERFAMILY"/>
    <property type="match status" value="1"/>
</dbReference>
<evidence type="ECO:0000256" key="6">
    <source>
        <dbReference type="SAM" id="Phobius"/>
    </source>
</evidence>
<feature type="transmembrane region" description="Helical" evidence="6">
    <location>
        <begin position="432"/>
        <end position="458"/>
    </location>
</feature>
<dbReference type="InParanoid" id="A0A0H2RGH5"/>